<dbReference type="SMART" id="SM00965">
    <property type="entry name" value="STN"/>
    <property type="match status" value="1"/>
</dbReference>
<feature type="region of interest" description="Disordered" evidence="13">
    <location>
        <begin position="288"/>
        <end position="336"/>
    </location>
</feature>
<proteinExistence type="inferred from homology"/>
<evidence type="ECO:0000256" key="7">
    <source>
        <dbReference type="ARBA" id="ARBA00023004"/>
    </source>
</evidence>
<evidence type="ECO:0000256" key="6">
    <source>
        <dbReference type="ARBA" id="ARBA00022692"/>
    </source>
</evidence>
<keyword evidence="7" id="KW-0408">Iron</keyword>
<dbReference type="Pfam" id="PF07660">
    <property type="entry name" value="STN"/>
    <property type="match status" value="1"/>
</dbReference>
<dbReference type="PANTHER" id="PTHR30069">
    <property type="entry name" value="TONB-DEPENDENT OUTER MEMBRANE RECEPTOR"/>
    <property type="match status" value="1"/>
</dbReference>
<feature type="compositionally biased region" description="Basic residues" evidence="13">
    <location>
        <begin position="1"/>
        <end position="11"/>
    </location>
</feature>
<protein>
    <recommendedName>
        <fullName evidence="14">Secretin/TonB short N-terminal domain-containing protein</fullName>
    </recommendedName>
</protein>
<comment type="subcellular location">
    <subcellularLocation>
        <location evidence="1 11">Cell outer membrane</location>
        <topology evidence="1 11">Multi-pass membrane protein</topology>
    </subcellularLocation>
</comment>
<dbReference type="Pfam" id="PF07715">
    <property type="entry name" value="Plug"/>
    <property type="match status" value="1"/>
</dbReference>
<dbReference type="InterPro" id="IPR036942">
    <property type="entry name" value="Beta-barrel_TonB_sf"/>
</dbReference>
<dbReference type="SUPFAM" id="SSF56935">
    <property type="entry name" value="Porins"/>
    <property type="match status" value="1"/>
</dbReference>
<accession>A0ABQ1IBV1</accession>
<dbReference type="Pfam" id="PF00593">
    <property type="entry name" value="TonB_dep_Rec_b-barrel"/>
    <property type="match status" value="1"/>
</dbReference>
<evidence type="ECO:0000256" key="8">
    <source>
        <dbReference type="ARBA" id="ARBA00023077"/>
    </source>
</evidence>
<feature type="domain" description="Secretin/TonB short N-terminal" evidence="14">
    <location>
        <begin position="79"/>
        <end position="129"/>
    </location>
</feature>
<evidence type="ECO:0000256" key="11">
    <source>
        <dbReference type="PROSITE-ProRule" id="PRU01360"/>
    </source>
</evidence>
<evidence type="ECO:0000259" key="14">
    <source>
        <dbReference type="SMART" id="SM00965"/>
    </source>
</evidence>
<keyword evidence="6 11" id="KW-0812">Transmembrane</keyword>
<dbReference type="PANTHER" id="PTHR30069:SF41">
    <property type="entry name" value="HEME_HEMOPEXIN UTILIZATION PROTEIN C"/>
    <property type="match status" value="1"/>
</dbReference>
<dbReference type="PROSITE" id="PS52016">
    <property type="entry name" value="TONB_DEPENDENT_REC_3"/>
    <property type="match status" value="1"/>
</dbReference>
<comment type="similarity">
    <text evidence="2 11 12">Belongs to the TonB-dependent receptor family.</text>
</comment>
<dbReference type="Gene3D" id="3.55.50.30">
    <property type="match status" value="1"/>
</dbReference>
<comment type="caution">
    <text evidence="15">The sequence shown here is derived from an EMBL/GenBank/DDBJ whole genome shotgun (WGS) entry which is preliminary data.</text>
</comment>
<evidence type="ECO:0000256" key="13">
    <source>
        <dbReference type="SAM" id="MobiDB-lite"/>
    </source>
</evidence>
<evidence type="ECO:0000256" key="3">
    <source>
        <dbReference type="ARBA" id="ARBA00022448"/>
    </source>
</evidence>
<dbReference type="InterPro" id="IPR039426">
    <property type="entry name" value="TonB-dep_rcpt-like"/>
</dbReference>
<keyword evidence="16" id="KW-1185">Reference proteome</keyword>
<keyword evidence="8 12" id="KW-0798">TonB box</keyword>
<keyword evidence="5" id="KW-0406">Ion transport</keyword>
<evidence type="ECO:0000313" key="15">
    <source>
        <dbReference type="EMBL" id="GGB33178.1"/>
    </source>
</evidence>
<feature type="compositionally biased region" description="Polar residues" evidence="13">
    <location>
        <begin position="309"/>
        <end position="321"/>
    </location>
</feature>
<keyword evidence="4 11" id="KW-1134">Transmembrane beta strand</keyword>
<evidence type="ECO:0000256" key="4">
    <source>
        <dbReference type="ARBA" id="ARBA00022452"/>
    </source>
</evidence>
<dbReference type="RefSeq" id="WP_229707867.1">
    <property type="nucleotide sequence ID" value="NZ_BMDZ01000010.1"/>
</dbReference>
<dbReference type="InterPro" id="IPR037066">
    <property type="entry name" value="Plug_dom_sf"/>
</dbReference>
<keyword evidence="5" id="KW-0410">Iron transport</keyword>
<name>A0ABQ1IBV1_9PROT</name>
<gene>
    <name evidence="15" type="ORF">GCM10011505_13340</name>
</gene>
<evidence type="ECO:0000256" key="12">
    <source>
        <dbReference type="RuleBase" id="RU003357"/>
    </source>
</evidence>
<dbReference type="EMBL" id="BMDZ01000010">
    <property type="protein sequence ID" value="GGB33178.1"/>
    <property type="molecule type" value="Genomic_DNA"/>
</dbReference>
<keyword evidence="10 11" id="KW-0998">Cell outer membrane</keyword>
<evidence type="ECO:0000256" key="9">
    <source>
        <dbReference type="ARBA" id="ARBA00023136"/>
    </source>
</evidence>
<evidence type="ECO:0000256" key="1">
    <source>
        <dbReference type="ARBA" id="ARBA00004571"/>
    </source>
</evidence>
<keyword evidence="9 11" id="KW-0472">Membrane</keyword>
<dbReference type="InterPro" id="IPR011662">
    <property type="entry name" value="Secretin/TonB_short_N"/>
</dbReference>
<evidence type="ECO:0000256" key="10">
    <source>
        <dbReference type="ARBA" id="ARBA00023237"/>
    </source>
</evidence>
<dbReference type="Gene3D" id="2.40.170.20">
    <property type="entry name" value="TonB-dependent receptor, beta-barrel domain"/>
    <property type="match status" value="1"/>
</dbReference>
<dbReference type="InterPro" id="IPR000531">
    <property type="entry name" value="Beta-barrel_TonB"/>
</dbReference>
<dbReference type="InterPro" id="IPR012910">
    <property type="entry name" value="Plug_dom"/>
</dbReference>
<evidence type="ECO:0000256" key="5">
    <source>
        <dbReference type="ARBA" id="ARBA00022496"/>
    </source>
</evidence>
<keyword evidence="3 11" id="KW-0813">Transport</keyword>
<feature type="region of interest" description="Disordered" evidence="13">
    <location>
        <begin position="1"/>
        <end position="22"/>
    </location>
</feature>
<sequence>MRANRQTHHRATGSTPRTPAAAQGTRAMLIILLTGTVLPVAALMPMPARAQVQDTARPFAIDAQPLSAALLRFSETSRRQIIADAGLLRDKMAPALHGDFNDDDALRRLLAGTGLTHRLSGDAVIIMAAPDDAAGLSPEHLGPLVVSGATGRAAQIYETAAPKSYVPAETIERYRGSSPADMFRGVPGVMSGEARNGAGSIDVNIRGMQGMGRVAVTVDGTSNAVTVYQGYQGVSNRSFVDPDFLAGIDITRGSDVASSGIAGTVAMTTLGADDIVSEGETLGIRLKGGFGTNTASPSTGQRGGYAWPNSPNAEPVATSSAAGMDRPSLLEPTSGSGSVVAALKEDRIDLVVGYAYRRQGNYHAGEHGPAADPVSTGPREYCYASGYCPGTDYTDYIENGGIANYRAGEEVLNTQLETKSWLAKGTLRLGDEHSIQLGYNGFNSEAGDLLASRLTSERGRAVQQDQTAGAKVDAYSLKYRWLPDDGELIDLKAGLWQTRLEMRNPRRSQVLFPKPEDFGLPANYRTGSDTVMWGADVINASRLDTGMGSLGLTYGLSYQNEDTRPSAYTPELESWLDLRDGSRQEAAGFVKAAWQPIDWLTVNGGLRYQHFWSEDRNEPELARPGYAYDNALDDGGFSPALGVTVEPFKDTQFYVNWSDALRMPSIIESVSAFTMNVNKALVPERSRNWELGVNHRQNRVLTDGDQAMAKFGVFDWTVSDYIAREWYTVNGVSGLHIHNIDQAHFSGLEFSGRYEIDGFTAELNANYYLDVEFCRTSDSCGNKSLYADYATNQVPPEYMVDLMLSQRLFDDALTIGGRASHIGARAIGHGDVTAQGASQFISMIDWKPYTLVDLFAELEVTDNLTTGIRVQNLTDRYYVDPLSLVQQPGPGRTIYASATLKF</sequence>
<evidence type="ECO:0000313" key="16">
    <source>
        <dbReference type="Proteomes" id="UP000603352"/>
    </source>
</evidence>
<dbReference type="Gene3D" id="2.170.130.10">
    <property type="entry name" value="TonB-dependent receptor, plug domain"/>
    <property type="match status" value="1"/>
</dbReference>
<organism evidence="15 16">
    <name type="scientific">Tistrella bauzanensis</name>
    <dbReference type="NCBI Taxonomy" id="657419"/>
    <lineage>
        <taxon>Bacteria</taxon>
        <taxon>Pseudomonadati</taxon>
        <taxon>Pseudomonadota</taxon>
        <taxon>Alphaproteobacteria</taxon>
        <taxon>Geminicoccales</taxon>
        <taxon>Geminicoccaceae</taxon>
        <taxon>Tistrella</taxon>
    </lineage>
</organism>
<evidence type="ECO:0000256" key="2">
    <source>
        <dbReference type="ARBA" id="ARBA00009810"/>
    </source>
</evidence>
<reference evidence="16" key="1">
    <citation type="journal article" date="2019" name="Int. J. Syst. Evol. Microbiol.">
        <title>The Global Catalogue of Microorganisms (GCM) 10K type strain sequencing project: providing services to taxonomists for standard genome sequencing and annotation.</title>
        <authorList>
            <consortium name="The Broad Institute Genomics Platform"/>
            <consortium name="The Broad Institute Genome Sequencing Center for Infectious Disease"/>
            <person name="Wu L."/>
            <person name="Ma J."/>
        </authorList>
    </citation>
    <scope>NUCLEOTIDE SEQUENCE [LARGE SCALE GENOMIC DNA]</scope>
    <source>
        <strain evidence="16">CGMCC 1.10188</strain>
    </source>
</reference>
<dbReference type="Proteomes" id="UP000603352">
    <property type="component" value="Unassembled WGS sequence"/>
</dbReference>